<sequence length="937" mass="107756">MGQIKSIGLPDIINYKKTDYKSGTQNWNIDQDANGNMYFANNNGLLQFDGSNWHTYVVPNVNSIRSVKVEDSTGRIFIGAYNEFGYFESASNGDLTYVSLLPLIKDDRFKKSDFIWKIHLFGDAVIFQSFTAAYIFKDNKISILPAPKRFQFSFKVNNKLYFQDVGSGILEFINGNLIPLKGTEGLNNSEVWGIVSIPDNTLLITTLESGVYVYKNQTLQHWNTEAGQFISKNGSLGDVVINDSLIVINSVLSGIIICNLQGEIIQHIDLKKGLINNTILSSFIDAKKNLWLGLDNGISYININSPFTYFSSSLNNSSVYASVIHNGLLYVATNQGVFYHKIEDRFKDDTFVLVDGTTAQSWNIQVISGELICANNKGVLIIEGGKVIKSLNHSGYFGFKQLPNHSKYIIGANYSGFDIFEKNQKGIVFKNKIQNFYESSKDFEVDDAFVWLKKDEFLYQMVLTESLDGFYVTKKIDSINGENNISCMQKINGTLYFIANNHFYSYSKDKGVFEENINLSKLFSDIPPVSSLTEDSYGNLWYSYNESLGVFMKNKDGSYKHEFEQFSNLTGKIMSDYLSVNELGPDSFFIGLINGLVCYDSDYSTKTLSKPKVFIRSFSFGKDTIFRGNPQQKPLDLTLPFASNNVRFTFSSPEFENSKNIQYSYQLEPFDKQWSNWSTATVKEYTNLKEDNYKMRVKAKNSYGIDSDVASITFSISPPWYRSYLAYIIYFSIIILFLYLLSIVQKRILRKKQYYKTIEQRKLYLEKESKIRKEQYELEKEIEKLNRERLQTRIISKDKELVNHSLQVVKKNKILNGIIHKLKEMEVDNMCDDTKFQINKLKKSIIKEVHTDKGLKHLEKHIKNVHFDFLKRLKDKYPNISPRELDLSTYLRLNMSTKEIAEIMNISSGGVELARYRLRKKLNLKRHENLTGFLMAI</sequence>
<dbReference type="InterPro" id="IPR011123">
    <property type="entry name" value="Y_Y_Y"/>
</dbReference>
<keyword evidence="5" id="KW-1185">Reference proteome</keyword>
<evidence type="ECO:0000313" key="4">
    <source>
        <dbReference type="EMBL" id="GGK18382.1"/>
    </source>
</evidence>
<dbReference type="Pfam" id="PF07495">
    <property type="entry name" value="Y_Y_Y"/>
    <property type="match status" value="1"/>
</dbReference>
<dbReference type="AlphaFoldDB" id="A0A8J3BJB0"/>
<dbReference type="GO" id="GO:0003677">
    <property type="term" value="F:DNA binding"/>
    <property type="evidence" value="ECO:0007669"/>
    <property type="project" value="InterPro"/>
</dbReference>
<feature type="transmembrane region" description="Helical" evidence="2">
    <location>
        <begin position="724"/>
        <end position="744"/>
    </location>
</feature>
<evidence type="ECO:0000256" key="1">
    <source>
        <dbReference type="ARBA" id="ARBA00022553"/>
    </source>
</evidence>
<comment type="caution">
    <text evidence="4">The sequence shown here is derived from an EMBL/GenBank/DDBJ whole genome shotgun (WGS) entry which is preliminary data.</text>
</comment>
<evidence type="ECO:0000259" key="3">
    <source>
        <dbReference type="SMART" id="SM00421"/>
    </source>
</evidence>
<dbReference type="SUPFAM" id="SSF63829">
    <property type="entry name" value="Calcium-dependent phosphotriesterase"/>
    <property type="match status" value="1"/>
</dbReference>
<dbReference type="Gene3D" id="2.60.40.10">
    <property type="entry name" value="Immunoglobulins"/>
    <property type="match status" value="1"/>
</dbReference>
<accession>A0A8J3BJB0</accession>
<dbReference type="SMART" id="SM00421">
    <property type="entry name" value="HTH_LUXR"/>
    <property type="match status" value="1"/>
</dbReference>
<keyword evidence="2" id="KW-0812">Transmembrane</keyword>
<dbReference type="InterPro" id="IPR015943">
    <property type="entry name" value="WD40/YVTN_repeat-like_dom_sf"/>
</dbReference>
<dbReference type="Gene3D" id="1.10.10.10">
    <property type="entry name" value="Winged helix-like DNA-binding domain superfamily/Winged helix DNA-binding domain"/>
    <property type="match status" value="1"/>
</dbReference>
<reference evidence="4" key="2">
    <citation type="submission" date="2020-09" db="EMBL/GenBank/DDBJ databases">
        <authorList>
            <person name="Sun Q."/>
            <person name="Ohkuma M."/>
        </authorList>
    </citation>
    <scope>NUCLEOTIDE SEQUENCE</scope>
    <source>
        <strain evidence="4">JCM 12862</strain>
    </source>
</reference>
<dbReference type="GO" id="GO:0000155">
    <property type="term" value="F:phosphorelay sensor kinase activity"/>
    <property type="evidence" value="ECO:0007669"/>
    <property type="project" value="TreeGrafter"/>
</dbReference>
<dbReference type="Gene3D" id="2.130.10.10">
    <property type="entry name" value="YVTN repeat-like/Quinoprotein amine dehydrogenase"/>
    <property type="match status" value="2"/>
</dbReference>
<dbReference type="InterPro" id="IPR000792">
    <property type="entry name" value="Tscrpt_reg_LuxR_C"/>
</dbReference>
<dbReference type="PANTHER" id="PTHR43547">
    <property type="entry name" value="TWO-COMPONENT HISTIDINE KINASE"/>
    <property type="match status" value="1"/>
</dbReference>
<evidence type="ECO:0000256" key="2">
    <source>
        <dbReference type="SAM" id="Phobius"/>
    </source>
</evidence>
<dbReference type="InterPro" id="IPR003961">
    <property type="entry name" value="FN3_dom"/>
</dbReference>
<proteinExistence type="predicted"/>
<dbReference type="PANTHER" id="PTHR43547:SF2">
    <property type="entry name" value="HYBRID SIGNAL TRANSDUCTION HISTIDINE KINASE C"/>
    <property type="match status" value="1"/>
</dbReference>
<dbReference type="EMBL" id="BMNR01000002">
    <property type="protein sequence ID" value="GGK18382.1"/>
    <property type="molecule type" value="Genomic_DNA"/>
</dbReference>
<dbReference type="Proteomes" id="UP000612329">
    <property type="component" value="Unassembled WGS sequence"/>
</dbReference>
<dbReference type="GO" id="GO:0006355">
    <property type="term" value="P:regulation of DNA-templated transcription"/>
    <property type="evidence" value="ECO:0007669"/>
    <property type="project" value="InterPro"/>
</dbReference>
<dbReference type="CDD" id="cd00063">
    <property type="entry name" value="FN3"/>
    <property type="match status" value="1"/>
</dbReference>
<keyword evidence="2" id="KW-1133">Transmembrane helix</keyword>
<dbReference type="InterPro" id="IPR036388">
    <property type="entry name" value="WH-like_DNA-bd_sf"/>
</dbReference>
<dbReference type="Pfam" id="PF00196">
    <property type="entry name" value="GerE"/>
    <property type="match status" value="1"/>
</dbReference>
<dbReference type="InterPro" id="IPR013783">
    <property type="entry name" value="Ig-like_fold"/>
</dbReference>
<evidence type="ECO:0000313" key="5">
    <source>
        <dbReference type="Proteomes" id="UP000612329"/>
    </source>
</evidence>
<protein>
    <recommendedName>
        <fullName evidence="3">HTH luxR-type domain-containing protein</fullName>
    </recommendedName>
</protein>
<reference evidence="4" key="1">
    <citation type="journal article" date="2014" name="Int. J. Syst. Evol. Microbiol.">
        <title>Complete genome sequence of Corynebacterium casei LMG S-19264T (=DSM 44701T), isolated from a smear-ripened cheese.</title>
        <authorList>
            <consortium name="US DOE Joint Genome Institute (JGI-PGF)"/>
            <person name="Walter F."/>
            <person name="Albersmeier A."/>
            <person name="Kalinowski J."/>
            <person name="Ruckert C."/>
        </authorList>
    </citation>
    <scope>NUCLEOTIDE SEQUENCE</scope>
    <source>
        <strain evidence="4">JCM 12862</strain>
    </source>
</reference>
<name>A0A8J3BJB0_9FLAO</name>
<dbReference type="InterPro" id="IPR016032">
    <property type="entry name" value="Sig_transdc_resp-reg_C-effctor"/>
</dbReference>
<keyword evidence="2" id="KW-0472">Membrane</keyword>
<keyword evidence="1" id="KW-0597">Phosphoprotein</keyword>
<organism evidence="4 5">
    <name type="scientific">Yeosuana aromativorans</name>
    <dbReference type="NCBI Taxonomy" id="288019"/>
    <lineage>
        <taxon>Bacteria</taxon>
        <taxon>Pseudomonadati</taxon>
        <taxon>Bacteroidota</taxon>
        <taxon>Flavobacteriia</taxon>
        <taxon>Flavobacteriales</taxon>
        <taxon>Flavobacteriaceae</taxon>
        <taxon>Yeosuana</taxon>
    </lineage>
</organism>
<gene>
    <name evidence="4" type="ORF">GCM10007962_10710</name>
</gene>
<feature type="domain" description="HTH luxR-type" evidence="3">
    <location>
        <begin position="877"/>
        <end position="934"/>
    </location>
</feature>
<dbReference type="SUPFAM" id="SSF46894">
    <property type="entry name" value="C-terminal effector domain of the bipartite response regulators"/>
    <property type="match status" value="1"/>
</dbReference>